<proteinExistence type="predicted"/>
<dbReference type="Proteomes" id="UP000436522">
    <property type="component" value="Unassembled WGS sequence"/>
</dbReference>
<dbReference type="EMBL" id="BLIV01000005">
    <property type="protein sequence ID" value="GFE51183.1"/>
    <property type="molecule type" value="Genomic_DNA"/>
</dbReference>
<organism evidence="1 2">
    <name type="scientific">Roseobacter cerasinus</name>
    <dbReference type="NCBI Taxonomy" id="2602289"/>
    <lineage>
        <taxon>Bacteria</taxon>
        <taxon>Pseudomonadati</taxon>
        <taxon>Pseudomonadota</taxon>
        <taxon>Alphaproteobacteria</taxon>
        <taxon>Rhodobacterales</taxon>
        <taxon>Roseobacteraceae</taxon>
        <taxon>Roseobacter</taxon>
    </lineage>
</organism>
<sequence length="95" mass="10561">MDCVRSICYHGELIEPYPAVPVTQSPRKGGRNLYHVHSGVQNDEVISQPMHLHEGQSAMVHTAHGGHIGCCVRTIQWMFAKTRVKGLTRLGDLSK</sequence>
<evidence type="ECO:0000313" key="2">
    <source>
        <dbReference type="Proteomes" id="UP000436522"/>
    </source>
</evidence>
<accession>A0A640VSJ4</accession>
<protein>
    <submittedName>
        <fullName evidence="1">Uncharacterized protein</fullName>
    </submittedName>
</protein>
<keyword evidence="2" id="KW-1185">Reference proteome</keyword>
<reference evidence="1 2" key="1">
    <citation type="submission" date="2019-12" db="EMBL/GenBank/DDBJ databases">
        <title>Roseobacter cerasinus sp. nov., isolated from seawater around aquaculture.</title>
        <authorList>
            <person name="Muramatsu S."/>
            <person name="Takabe Y."/>
            <person name="Mori K."/>
            <person name="Takaichi S."/>
            <person name="Hanada S."/>
        </authorList>
    </citation>
    <scope>NUCLEOTIDE SEQUENCE [LARGE SCALE GENOMIC DNA]</scope>
    <source>
        <strain evidence="1 2">AI77</strain>
    </source>
</reference>
<gene>
    <name evidence="1" type="ORF">So717_29360</name>
</gene>
<dbReference type="AlphaFoldDB" id="A0A640VSJ4"/>
<name>A0A640VSJ4_9RHOB</name>
<evidence type="ECO:0000313" key="1">
    <source>
        <dbReference type="EMBL" id="GFE51183.1"/>
    </source>
</evidence>
<comment type="caution">
    <text evidence="1">The sequence shown here is derived from an EMBL/GenBank/DDBJ whole genome shotgun (WGS) entry which is preliminary data.</text>
</comment>